<keyword evidence="2" id="KW-1185">Reference proteome</keyword>
<dbReference type="EMBL" id="FNQN01000002">
    <property type="protein sequence ID" value="SDZ96009.1"/>
    <property type="molecule type" value="Genomic_DNA"/>
</dbReference>
<evidence type="ECO:0000313" key="1">
    <source>
        <dbReference type="EMBL" id="SDZ96009.1"/>
    </source>
</evidence>
<accession>A0A1H3X9I4</accession>
<dbReference type="Proteomes" id="UP000199409">
    <property type="component" value="Unassembled WGS sequence"/>
</dbReference>
<dbReference type="AlphaFoldDB" id="A0A1H3X9I4"/>
<dbReference type="STRING" id="37625.SAMN05660420_00880"/>
<protein>
    <submittedName>
        <fullName evidence="1">Uncharacterized protein</fullName>
    </submittedName>
</protein>
<gene>
    <name evidence="1" type="ORF">SAMN05660420_00880</name>
</gene>
<name>A0A1H3X9I4_9BACT</name>
<sequence length="44" mass="4938">MFQGLFLFLDTDQNISRLSVIGEMGAVSARIHIVDISRFIAIQN</sequence>
<reference evidence="1 2" key="1">
    <citation type="submission" date="2016-10" db="EMBL/GenBank/DDBJ databases">
        <authorList>
            <person name="de Groot N.N."/>
        </authorList>
    </citation>
    <scope>NUCLEOTIDE SEQUENCE [LARGE SCALE GENOMIC DNA]</scope>
    <source>
        <strain evidence="1 2">DSM 7343</strain>
    </source>
</reference>
<evidence type="ECO:0000313" key="2">
    <source>
        <dbReference type="Proteomes" id="UP000199409"/>
    </source>
</evidence>
<proteinExistence type="predicted"/>
<organism evidence="1 2">
    <name type="scientific">Desulfuromusa kysingii</name>
    <dbReference type="NCBI Taxonomy" id="37625"/>
    <lineage>
        <taxon>Bacteria</taxon>
        <taxon>Pseudomonadati</taxon>
        <taxon>Thermodesulfobacteriota</taxon>
        <taxon>Desulfuromonadia</taxon>
        <taxon>Desulfuromonadales</taxon>
        <taxon>Geopsychrobacteraceae</taxon>
        <taxon>Desulfuromusa</taxon>
    </lineage>
</organism>